<dbReference type="InterPro" id="IPR023048">
    <property type="entry name" value="NADH:quinone_OxRdtase_FMN_depd"/>
</dbReference>
<organism evidence="8 9">
    <name type="scientific">Zunongwangia mangrovi</name>
    <dbReference type="NCBI Taxonomy" id="1334022"/>
    <lineage>
        <taxon>Bacteria</taxon>
        <taxon>Pseudomonadati</taxon>
        <taxon>Bacteroidota</taxon>
        <taxon>Flavobacteriia</taxon>
        <taxon>Flavobacteriales</taxon>
        <taxon>Flavobacteriaceae</taxon>
        <taxon>Zunongwangia</taxon>
    </lineage>
</organism>
<dbReference type="Pfam" id="PF02525">
    <property type="entry name" value="Flavodoxin_2"/>
    <property type="match status" value="1"/>
</dbReference>
<comment type="catalytic activity">
    <reaction evidence="5">
        <text>N,N-dimethyl-1,4-phenylenediamine + anthranilate + 2 NAD(+) = 2-(4-dimethylaminophenyl)diazenylbenzoate + 2 NADH + 2 H(+)</text>
        <dbReference type="Rhea" id="RHEA:55872"/>
        <dbReference type="ChEBI" id="CHEBI:15378"/>
        <dbReference type="ChEBI" id="CHEBI:15783"/>
        <dbReference type="ChEBI" id="CHEBI:16567"/>
        <dbReference type="ChEBI" id="CHEBI:57540"/>
        <dbReference type="ChEBI" id="CHEBI:57945"/>
        <dbReference type="ChEBI" id="CHEBI:71579"/>
        <dbReference type="EC" id="1.7.1.17"/>
    </reaction>
    <physiologicalReaction direction="right-to-left" evidence="5">
        <dbReference type="Rhea" id="RHEA:55874"/>
    </physiologicalReaction>
</comment>
<comment type="cofactor">
    <cofactor evidence="6">
        <name>FMN</name>
        <dbReference type="ChEBI" id="CHEBI:58210"/>
    </cofactor>
    <text evidence="6">Binds 1 FMN per subunit.</text>
</comment>
<gene>
    <name evidence="6" type="primary">azoR</name>
    <name evidence="8" type="ORF">SAMN04487907_10286</name>
</gene>
<keyword evidence="9" id="KW-1185">Reference proteome</keyword>
<proteinExistence type="inferred from homology"/>
<feature type="binding site" evidence="6">
    <location>
        <begin position="16"/>
        <end position="18"/>
    </location>
    <ligand>
        <name>FMN</name>
        <dbReference type="ChEBI" id="CHEBI:58210"/>
    </ligand>
</feature>
<keyword evidence="4 6" id="KW-0520">NAD</keyword>
<dbReference type="AlphaFoldDB" id="A0A1I1G8S9"/>
<dbReference type="PANTHER" id="PTHR43741">
    <property type="entry name" value="FMN-DEPENDENT NADH-AZOREDUCTASE 1"/>
    <property type="match status" value="1"/>
</dbReference>
<keyword evidence="3 6" id="KW-0560">Oxidoreductase</keyword>
<comment type="caution">
    <text evidence="6">Lacks conserved residue(s) required for the propagation of feature annotation.</text>
</comment>
<evidence type="ECO:0000256" key="3">
    <source>
        <dbReference type="ARBA" id="ARBA00023002"/>
    </source>
</evidence>
<comment type="function">
    <text evidence="6">Also exhibits azoreductase activity. Catalyzes the reductive cleavage of the azo bond in aromatic azo compounds to the corresponding amines.</text>
</comment>
<keyword evidence="1 6" id="KW-0285">Flavoprotein</keyword>
<name>A0A1I1G8S9_9FLAO</name>
<dbReference type="PANTHER" id="PTHR43741:SF4">
    <property type="entry name" value="FMN-DEPENDENT NADH:QUINONE OXIDOREDUCTASE"/>
    <property type="match status" value="1"/>
</dbReference>
<comment type="function">
    <text evidence="6">Quinone reductase that provides resistance to thiol-specific stress caused by electrophilic quinones.</text>
</comment>
<dbReference type="GO" id="GO:0010181">
    <property type="term" value="F:FMN binding"/>
    <property type="evidence" value="ECO:0007669"/>
    <property type="project" value="UniProtKB-UniRule"/>
</dbReference>
<dbReference type="InterPro" id="IPR050104">
    <property type="entry name" value="FMN-dep_NADH:Q_OxRdtase_AzoR1"/>
</dbReference>
<keyword evidence="2 6" id="KW-0288">FMN</keyword>
<comment type="similarity">
    <text evidence="6">Belongs to the azoreductase type 1 family.</text>
</comment>
<evidence type="ECO:0000256" key="1">
    <source>
        <dbReference type="ARBA" id="ARBA00022630"/>
    </source>
</evidence>
<evidence type="ECO:0000313" key="9">
    <source>
        <dbReference type="Proteomes" id="UP000199438"/>
    </source>
</evidence>
<dbReference type="SUPFAM" id="SSF52218">
    <property type="entry name" value="Flavoproteins"/>
    <property type="match status" value="1"/>
</dbReference>
<dbReference type="EMBL" id="FOKV01000002">
    <property type="protein sequence ID" value="SFC05550.1"/>
    <property type="molecule type" value="Genomic_DNA"/>
</dbReference>
<evidence type="ECO:0000256" key="4">
    <source>
        <dbReference type="ARBA" id="ARBA00023027"/>
    </source>
</evidence>
<feature type="binding site" evidence="6">
    <location>
        <begin position="140"/>
        <end position="143"/>
    </location>
    <ligand>
        <name>FMN</name>
        <dbReference type="ChEBI" id="CHEBI:58210"/>
    </ligand>
</feature>
<sequence>MKKILHVISTLNGQNSYSMALSNKILDQLSKEYPESEVVERNLVAQDFPHITEDKWQAIITPEENRTEAQKETIAIQDEVIQEVFDADILVIGAPLYNFGIPSQLKAWIDHLAKTGTTFKYTEEGPQGLVTGKKVYIAMSSGGVYSENPAYDFVSDYLIKVFGFLGMTDVELIRVEGIAIPELRDGALDKAEKQLAESLA</sequence>
<evidence type="ECO:0000259" key="7">
    <source>
        <dbReference type="Pfam" id="PF02525"/>
    </source>
</evidence>
<evidence type="ECO:0000256" key="5">
    <source>
        <dbReference type="ARBA" id="ARBA00048542"/>
    </source>
</evidence>
<feature type="domain" description="Flavodoxin-like fold" evidence="7">
    <location>
        <begin position="2"/>
        <end position="198"/>
    </location>
</feature>
<evidence type="ECO:0000256" key="6">
    <source>
        <dbReference type="HAMAP-Rule" id="MF_01216"/>
    </source>
</evidence>
<dbReference type="Proteomes" id="UP000199438">
    <property type="component" value="Unassembled WGS sequence"/>
</dbReference>
<evidence type="ECO:0000313" key="8">
    <source>
        <dbReference type="EMBL" id="SFC05550.1"/>
    </source>
</evidence>
<protein>
    <recommendedName>
        <fullName evidence="6">FMN dependent NADH:quinone oxidoreductase</fullName>
        <ecNumber evidence="6">1.6.5.-</ecNumber>
    </recommendedName>
    <alternativeName>
        <fullName evidence="6">Azo-dye reductase</fullName>
    </alternativeName>
    <alternativeName>
        <fullName evidence="6">FMN-dependent NADH-azo compound oxidoreductase</fullName>
    </alternativeName>
    <alternativeName>
        <fullName evidence="6">FMN-dependent NADH-azoreductase</fullName>
        <ecNumber evidence="6">1.7.1.17</ecNumber>
    </alternativeName>
</protein>
<dbReference type="GO" id="GO:0009055">
    <property type="term" value="F:electron transfer activity"/>
    <property type="evidence" value="ECO:0007669"/>
    <property type="project" value="UniProtKB-UniRule"/>
</dbReference>
<dbReference type="OrthoDB" id="9805013at2"/>
<evidence type="ECO:0000256" key="2">
    <source>
        <dbReference type="ARBA" id="ARBA00022643"/>
    </source>
</evidence>
<dbReference type="EC" id="1.6.5.-" evidence="6"/>
<dbReference type="STRING" id="1334022.SAMN04487907_10286"/>
<reference evidence="9" key="1">
    <citation type="submission" date="2016-10" db="EMBL/GenBank/DDBJ databases">
        <authorList>
            <person name="Varghese N."/>
            <person name="Submissions S."/>
        </authorList>
    </citation>
    <scope>NUCLEOTIDE SEQUENCE [LARGE SCALE GENOMIC DNA]</scope>
    <source>
        <strain evidence="9">DSM 24499</strain>
    </source>
</reference>
<dbReference type="Gene3D" id="3.40.50.360">
    <property type="match status" value="1"/>
</dbReference>
<dbReference type="InterPro" id="IPR029039">
    <property type="entry name" value="Flavoprotein-like_sf"/>
</dbReference>
<accession>A0A1I1G8S9</accession>
<comment type="subunit">
    <text evidence="6">Homodimer.</text>
</comment>
<comment type="catalytic activity">
    <reaction evidence="6">
        <text>2 a quinone + NADH + H(+) = 2 a 1,4-benzosemiquinone + NAD(+)</text>
        <dbReference type="Rhea" id="RHEA:65952"/>
        <dbReference type="ChEBI" id="CHEBI:15378"/>
        <dbReference type="ChEBI" id="CHEBI:57540"/>
        <dbReference type="ChEBI" id="CHEBI:57945"/>
        <dbReference type="ChEBI" id="CHEBI:132124"/>
        <dbReference type="ChEBI" id="CHEBI:134225"/>
    </reaction>
</comment>
<dbReference type="HAMAP" id="MF_01216">
    <property type="entry name" value="Azoreductase_type1"/>
    <property type="match status" value="1"/>
</dbReference>
<dbReference type="GO" id="GO:0016655">
    <property type="term" value="F:oxidoreductase activity, acting on NAD(P)H, quinone or similar compound as acceptor"/>
    <property type="evidence" value="ECO:0007669"/>
    <property type="project" value="InterPro"/>
</dbReference>
<dbReference type="RefSeq" id="WP_092540859.1">
    <property type="nucleotide sequence ID" value="NZ_FOKV01000002.1"/>
</dbReference>
<dbReference type="GO" id="GO:0016652">
    <property type="term" value="F:oxidoreductase activity, acting on NAD(P)H as acceptor"/>
    <property type="evidence" value="ECO:0007669"/>
    <property type="project" value="UniProtKB-UniRule"/>
</dbReference>
<dbReference type="InterPro" id="IPR003680">
    <property type="entry name" value="Flavodoxin_fold"/>
</dbReference>
<dbReference type="EC" id="1.7.1.17" evidence="6"/>